<dbReference type="AlphaFoldDB" id="A0A323UPE9"/>
<dbReference type="Proteomes" id="UP000248259">
    <property type="component" value="Unassembled WGS sequence"/>
</dbReference>
<evidence type="ECO:0008006" key="3">
    <source>
        <dbReference type="Google" id="ProtNLM"/>
    </source>
</evidence>
<sequence>MQIVLMRHGKPKIDTRRRLNAAEFGVWVEQYNASGIDTEFPPTQEAVAQASQCAFTVCSNLPRSLESANALGVECIGAYSHVFREMDMPHVEWRFPTLSLQAWLVFFRLAWAIGYSANTESFKSAKARARSCAEQLANLASTHGTVLFVGHGSLNWFVARYLKRMGWLSADKPPKKYWEYSVFYMQET</sequence>
<dbReference type="SUPFAM" id="SSF53254">
    <property type="entry name" value="Phosphoglycerate mutase-like"/>
    <property type="match status" value="1"/>
</dbReference>
<gene>
    <name evidence="1" type="ORF">DNK49_22710</name>
</gene>
<dbReference type="RefSeq" id="WP_110530337.1">
    <property type="nucleotide sequence ID" value="NZ_QKOE01000047.1"/>
</dbReference>
<dbReference type="EMBL" id="QKOE01000047">
    <property type="protein sequence ID" value="PZA14279.1"/>
    <property type="molecule type" value="Genomic_DNA"/>
</dbReference>
<keyword evidence="2" id="KW-1185">Reference proteome</keyword>
<dbReference type="InterPro" id="IPR029033">
    <property type="entry name" value="His_PPase_superfam"/>
</dbReference>
<evidence type="ECO:0000313" key="1">
    <source>
        <dbReference type="EMBL" id="PZA14279.1"/>
    </source>
</evidence>
<dbReference type="Pfam" id="PF00300">
    <property type="entry name" value="His_Phos_1"/>
    <property type="match status" value="1"/>
</dbReference>
<proteinExistence type="predicted"/>
<comment type="caution">
    <text evidence="1">The sequence shown here is derived from an EMBL/GenBank/DDBJ whole genome shotgun (WGS) entry which is preliminary data.</text>
</comment>
<reference evidence="1 2" key="1">
    <citation type="submission" date="2018-06" db="EMBL/GenBank/DDBJ databases">
        <title>Azoarcus communis strain SWub3 genome.</title>
        <authorList>
            <person name="Zorraquino Salvo V."/>
            <person name="Toubiana D."/>
            <person name="Blumwald E."/>
        </authorList>
    </citation>
    <scope>NUCLEOTIDE SEQUENCE [LARGE SCALE GENOMIC DNA]</scope>
    <source>
        <strain evidence="1 2">SWub3</strain>
    </source>
</reference>
<dbReference type="InterPro" id="IPR013078">
    <property type="entry name" value="His_Pase_superF_clade-1"/>
</dbReference>
<organism evidence="1 2">
    <name type="scientific">Parazoarcus communis SWub3 = DSM 12120</name>
    <dbReference type="NCBI Taxonomy" id="1121029"/>
    <lineage>
        <taxon>Bacteria</taxon>
        <taxon>Pseudomonadati</taxon>
        <taxon>Pseudomonadota</taxon>
        <taxon>Betaproteobacteria</taxon>
        <taxon>Rhodocyclales</taxon>
        <taxon>Zoogloeaceae</taxon>
        <taxon>Parazoarcus</taxon>
    </lineage>
</organism>
<dbReference type="OrthoDB" id="9156506at2"/>
<protein>
    <recommendedName>
        <fullName evidence="3">Histidine phosphatase family protein</fullName>
    </recommendedName>
</protein>
<name>A0A323UPE9_9RHOO</name>
<dbReference type="Gene3D" id="3.40.50.1240">
    <property type="entry name" value="Phosphoglycerate mutase-like"/>
    <property type="match status" value="1"/>
</dbReference>
<accession>A0A323UPE9</accession>
<evidence type="ECO:0000313" key="2">
    <source>
        <dbReference type="Proteomes" id="UP000248259"/>
    </source>
</evidence>